<evidence type="ECO:0000313" key="2">
    <source>
        <dbReference type="Proteomes" id="UP001501588"/>
    </source>
</evidence>
<organism evidence="1 2">
    <name type="scientific">Craurococcus roseus</name>
    <dbReference type="NCBI Taxonomy" id="77585"/>
    <lineage>
        <taxon>Bacteria</taxon>
        <taxon>Pseudomonadati</taxon>
        <taxon>Pseudomonadota</taxon>
        <taxon>Alphaproteobacteria</taxon>
        <taxon>Acetobacterales</taxon>
        <taxon>Acetobacteraceae</taxon>
        <taxon>Craurococcus</taxon>
    </lineage>
</organism>
<reference evidence="1 2" key="1">
    <citation type="journal article" date="2019" name="Int. J. Syst. Evol. Microbiol.">
        <title>The Global Catalogue of Microorganisms (GCM) 10K type strain sequencing project: providing services to taxonomists for standard genome sequencing and annotation.</title>
        <authorList>
            <consortium name="The Broad Institute Genomics Platform"/>
            <consortium name="The Broad Institute Genome Sequencing Center for Infectious Disease"/>
            <person name="Wu L."/>
            <person name="Ma J."/>
        </authorList>
    </citation>
    <scope>NUCLEOTIDE SEQUENCE [LARGE SCALE GENOMIC DNA]</scope>
    <source>
        <strain evidence="1 2">JCM 9933</strain>
    </source>
</reference>
<proteinExistence type="predicted"/>
<protein>
    <submittedName>
        <fullName evidence="1">Uncharacterized protein</fullName>
    </submittedName>
</protein>
<accession>A0ABN1FPX2</accession>
<evidence type="ECO:0000313" key="1">
    <source>
        <dbReference type="EMBL" id="GAA0595397.1"/>
    </source>
</evidence>
<dbReference type="Proteomes" id="UP001501588">
    <property type="component" value="Unassembled WGS sequence"/>
</dbReference>
<name>A0ABN1FPX2_9PROT</name>
<dbReference type="EMBL" id="BAAAFZ010000060">
    <property type="protein sequence ID" value="GAA0595397.1"/>
    <property type="molecule type" value="Genomic_DNA"/>
</dbReference>
<comment type="caution">
    <text evidence="1">The sequence shown here is derived from an EMBL/GenBank/DDBJ whole genome shotgun (WGS) entry which is preliminary data.</text>
</comment>
<gene>
    <name evidence="1" type="ORF">GCM10009416_37170</name>
</gene>
<sequence>MAALASIATLAGAGATVYGQVRQAQAAKGMNRAQVQVDRQQEAARQQIVSAQQVQERQARAQALGRTIAATRARLAASGQSADAGSAGAVTAGLKADAAAAQGAEDSVYDARLRAGRASLLAPDGTLNALLRSGRTLGGIARSLLD</sequence>
<dbReference type="RefSeq" id="WP_343896886.1">
    <property type="nucleotide sequence ID" value="NZ_BAAAFZ010000060.1"/>
</dbReference>
<keyword evidence="2" id="KW-1185">Reference proteome</keyword>